<dbReference type="Proteomes" id="UP000199440">
    <property type="component" value="Unassembled WGS sequence"/>
</dbReference>
<dbReference type="STRING" id="192904.SAMN04488514_103271"/>
<evidence type="ECO:0000256" key="1">
    <source>
        <dbReference type="ARBA" id="ARBA00022679"/>
    </source>
</evidence>
<dbReference type="OrthoDB" id="9789603at2"/>
<organism evidence="4 5">
    <name type="scientific">Kriegella aquimaris</name>
    <dbReference type="NCBI Taxonomy" id="192904"/>
    <lineage>
        <taxon>Bacteria</taxon>
        <taxon>Pseudomonadati</taxon>
        <taxon>Bacteroidota</taxon>
        <taxon>Flavobacteriia</taxon>
        <taxon>Flavobacteriales</taxon>
        <taxon>Flavobacteriaceae</taxon>
        <taxon>Kriegella</taxon>
    </lineage>
</organism>
<dbReference type="InterPro" id="IPR016181">
    <property type="entry name" value="Acyl_CoA_acyltransferase"/>
</dbReference>
<gene>
    <name evidence="4" type="ORF">SAMN04488514_103271</name>
</gene>
<keyword evidence="2" id="KW-0012">Acyltransferase</keyword>
<evidence type="ECO:0000313" key="4">
    <source>
        <dbReference type="EMBL" id="SDL88424.1"/>
    </source>
</evidence>
<protein>
    <submittedName>
        <fullName evidence="4">Ribosomal protein S18 acetylase RimI</fullName>
    </submittedName>
</protein>
<keyword evidence="4" id="KW-0687">Ribonucleoprotein</keyword>
<dbReference type="PANTHER" id="PTHR43877">
    <property type="entry name" value="AMINOALKYLPHOSPHONATE N-ACETYLTRANSFERASE-RELATED-RELATED"/>
    <property type="match status" value="1"/>
</dbReference>
<evidence type="ECO:0000259" key="3">
    <source>
        <dbReference type="PROSITE" id="PS51186"/>
    </source>
</evidence>
<keyword evidence="4" id="KW-0689">Ribosomal protein</keyword>
<feature type="domain" description="N-acetyltransferase" evidence="3">
    <location>
        <begin position="1"/>
        <end position="150"/>
    </location>
</feature>
<dbReference type="Pfam" id="PF00583">
    <property type="entry name" value="Acetyltransf_1"/>
    <property type="match status" value="1"/>
</dbReference>
<dbReference type="RefSeq" id="WP_089887771.1">
    <property type="nucleotide sequence ID" value="NZ_FNGV01000003.1"/>
</dbReference>
<evidence type="ECO:0000256" key="2">
    <source>
        <dbReference type="ARBA" id="ARBA00023315"/>
    </source>
</evidence>
<dbReference type="SUPFAM" id="SSF55729">
    <property type="entry name" value="Acyl-CoA N-acyltransferases (Nat)"/>
    <property type="match status" value="1"/>
</dbReference>
<dbReference type="InterPro" id="IPR050832">
    <property type="entry name" value="Bact_Acetyltransf"/>
</dbReference>
<keyword evidence="1" id="KW-0808">Transferase</keyword>
<proteinExistence type="predicted"/>
<reference evidence="4 5" key="1">
    <citation type="submission" date="2016-10" db="EMBL/GenBank/DDBJ databases">
        <authorList>
            <person name="de Groot N.N."/>
        </authorList>
    </citation>
    <scope>NUCLEOTIDE SEQUENCE [LARGE SCALE GENOMIC DNA]</scope>
    <source>
        <strain evidence="4 5">DSM 19886</strain>
    </source>
</reference>
<accession>A0A1G9NPZ0</accession>
<dbReference type="GO" id="GO:0016747">
    <property type="term" value="F:acyltransferase activity, transferring groups other than amino-acyl groups"/>
    <property type="evidence" value="ECO:0007669"/>
    <property type="project" value="InterPro"/>
</dbReference>
<dbReference type="PROSITE" id="PS51186">
    <property type="entry name" value="GNAT"/>
    <property type="match status" value="1"/>
</dbReference>
<sequence length="150" mass="17446">MTIRPVTKKDLPAIVEMLANDKLGRLREVYQTPLPKVYYEAYERIIADKNQELLTVENEEQEPIATFQLSFIPYLTYQGGIRCQVENVRVRDDYTGKGIGRQMFEWIINRAKKKGAHVVQLTSDKQRPDAIRFYEKLGFSASHEGMKLHL</sequence>
<dbReference type="AlphaFoldDB" id="A0A1G9NPZ0"/>
<dbReference type="CDD" id="cd04301">
    <property type="entry name" value="NAT_SF"/>
    <property type="match status" value="1"/>
</dbReference>
<dbReference type="EMBL" id="FNGV01000003">
    <property type="protein sequence ID" value="SDL88424.1"/>
    <property type="molecule type" value="Genomic_DNA"/>
</dbReference>
<dbReference type="Gene3D" id="3.40.630.30">
    <property type="match status" value="1"/>
</dbReference>
<dbReference type="InterPro" id="IPR000182">
    <property type="entry name" value="GNAT_dom"/>
</dbReference>
<evidence type="ECO:0000313" key="5">
    <source>
        <dbReference type="Proteomes" id="UP000199440"/>
    </source>
</evidence>
<keyword evidence="5" id="KW-1185">Reference proteome</keyword>
<name>A0A1G9NPZ0_9FLAO</name>
<dbReference type="GO" id="GO:0005840">
    <property type="term" value="C:ribosome"/>
    <property type="evidence" value="ECO:0007669"/>
    <property type="project" value="UniProtKB-KW"/>
</dbReference>